<sequence length="63" mass="7707">MNILYYCIIVCIIWIIYLHEMYTRLRTYTIQWKQGKGLFPINIIIIIIHKNINFNVFISNLFI</sequence>
<feature type="transmembrane region" description="Helical" evidence="1">
    <location>
        <begin position="6"/>
        <end position="25"/>
    </location>
</feature>
<reference evidence="2 3" key="1">
    <citation type="journal article" date="2018" name="J. Allergy Clin. Immunol.">
        <title>High-quality assembly of Dermatophagoides pteronyssinus genome and transcriptome reveals a wide range of novel allergens.</title>
        <authorList>
            <person name="Liu X.Y."/>
            <person name="Yang K.Y."/>
            <person name="Wang M.Q."/>
            <person name="Kwok J.S."/>
            <person name="Zeng X."/>
            <person name="Yang Z."/>
            <person name="Xiao X.J."/>
            <person name="Lau C.P."/>
            <person name="Li Y."/>
            <person name="Huang Z.M."/>
            <person name="Ba J.G."/>
            <person name="Yim A.K."/>
            <person name="Ouyang C.Y."/>
            <person name="Ngai S.M."/>
            <person name="Chan T.F."/>
            <person name="Leung E.L."/>
            <person name="Liu L."/>
            <person name="Liu Z.G."/>
            <person name="Tsui S.K."/>
        </authorList>
    </citation>
    <scope>NUCLEOTIDE SEQUENCE [LARGE SCALE GENOMIC DNA]</scope>
    <source>
        <strain evidence="2">Derp</strain>
    </source>
</reference>
<feature type="transmembrane region" description="Helical" evidence="1">
    <location>
        <begin position="37"/>
        <end position="58"/>
    </location>
</feature>
<proteinExistence type="predicted"/>
<organism evidence="2 3">
    <name type="scientific">Dermatophagoides pteronyssinus</name>
    <name type="common">European house dust mite</name>
    <dbReference type="NCBI Taxonomy" id="6956"/>
    <lineage>
        <taxon>Eukaryota</taxon>
        <taxon>Metazoa</taxon>
        <taxon>Ecdysozoa</taxon>
        <taxon>Arthropoda</taxon>
        <taxon>Chelicerata</taxon>
        <taxon>Arachnida</taxon>
        <taxon>Acari</taxon>
        <taxon>Acariformes</taxon>
        <taxon>Sarcoptiformes</taxon>
        <taxon>Astigmata</taxon>
        <taxon>Psoroptidia</taxon>
        <taxon>Analgoidea</taxon>
        <taxon>Pyroglyphidae</taxon>
        <taxon>Dermatophagoidinae</taxon>
        <taxon>Dermatophagoides</taxon>
    </lineage>
</organism>
<protein>
    <submittedName>
        <fullName evidence="2">Uncharacterized protein</fullName>
    </submittedName>
</protein>
<keyword evidence="1" id="KW-0472">Membrane</keyword>
<gene>
    <name evidence="2" type="ORF">DERP_004302</name>
</gene>
<dbReference type="EMBL" id="NJHN03000029">
    <property type="protein sequence ID" value="KAH9424120.1"/>
    <property type="molecule type" value="Genomic_DNA"/>
</dbReference>
<accession>A0ABQ8JP29</accession>
<comment type="caution">
    <text evidence="2">The sequence shown here is derived from an EMBL/GenBank/DDBJ whole genome shotgun (WGS) entry which is preliminary data.</text>
</comment>
<keyword evidence="3" id="KW-1185">Reference proteome</keyword>
<keyword evidence="1" id="KW-1133">Transmembrane helix</keyword>
<name>A0ABQ8JP29_DERPT</name>
<evidence type="ECO:0000313" key="3">
    <source>
        <dbReference type="Proteomes" id="UP000887458"/>
    </source>
</evidence>
<reference evidence="2 3" key="2">
    <citation type="journal article" date="2022" name="Mol. Biol. Evol.">
        <title>Comparative Genomics Reveals Insights into the Divergent Evolution of Astigmatic Mites and Household Pest Adaptations.</title>
        <authorList>
            <person name="Xiong Q."/>
            <person name="Wan A.T."/>
            <person name="Liu X."/>
            <person name="Fung C.S."/>
            <person name="Xiao X."/>
            <person name="Malainual N."/>
            <person name="Hou J."/>
            <person name="Wang L."/>
            <person name="Wang M."/>
            <person name="Yang K.Y."/>
            <person name="Cui Y."/>
            <person name="Leung E.L."/>
            <person name="Nong W."/>
            <person name="Shin S.K."/>
            <person name="Au S.W."/>
            <person name="Jeong K.Y."/>
            <person name="Chew F.T."/>
            <person name="Hui J.H."/>
            <person name="Leung T.F."/>
            <person name="Tungtrongchitr A."/>
            <person name="Zhong N."/>
            <person name="Liu Z."/>
            <person name="Tsui S.K."/>
        </authorList>
    </citation>
    <scope>NUCLEOTIDE SEQUENCE [LARGE SCALE GENOMIC DNA]</scope>
    <source>
        <strain evidence="2">Derp</strain>
    </source>
</reference>
<evidence type="ECO:0000256" key="1">
    <source>
        <dbReference type="SAM" id="Phobius"/>
    </source>
</evidence>
<dbReference type="Proteomes" id="UP000887458">
    <property type="component" value="Unassembled WGS sequence"/>
</dbReference>
<evidence type="ECO:0000313" key="2">
    <source>
        <dbReference type="EMBL" id="KAH9424120.1"/>
    </source>
</evidence>
<feature type="non-terminal residue" evidence="2">
    <location>
        <position position="63"/>
    </location>
</feature>
<keyword evidence="1" id="KW-0812">Transmembrane</keyword>